<dbReference type="EMBL" id="CP080507">
    <property type="protein sequence ID" value="QYM80410.1"/>
    <property type="molecule type" value="Genomic_DNA"/>
</dbReference>
<evidence type="ECO:0000256" key="5">
    <source>
        <dbReference type="PROSITE-ProRule" id="PRU00843"/>
    </source>
</evidence>
<keyword evidence="3 5" id="KW-0418">Kinase</keyword>
<dbReference type="GO" id="GO:0005615">
    <property type="term" value="C:extracellular space"/>
    <property type="evidence" value="ECO:0007669"/>
    <property type="project" value="TreeGrafter"/>
</dbReference>
<protein>
    <submittedName>
        <fullName evidence="8">Protein arginine kinase</fullName>
        <ecNumber evidence="8">2.7.14.1</ecNumber>
    </submittedName>
</protein>
<keyword evidence="1 5" id="KW-0808">Transferase</keyword>
<dbReference type="RefSeq" id="WP_220165563.1">
    <property type="nucleotide sequence ID" value="NZ_CP080507.1"/>
</dbReference>
<evidence type="ECO:0000256" key="1">
    <source>
        <dbReference type="ARBA" id="ARBA00022679"/>
    </source>
</evidence>
<keyword evidence="2 5" id="KW-0547">Nucleotide-binding</keyword>
<feature type="binding site" evidence="5">
    <location>
        <begin position="174"/>
        <end position="178"/>
    </location>
    <ligand>
        <name>ATP</name>
        <dbReference type="ChEBI" id="CHEBI:30616"/>
    </ligand>
</feature>
<evidence type="ECO:0000256" key="4">
    <source>
        <dbReference type="ARBA" id="ARBA00022840"/>
    </source>
</evidence>
<dbReference type="PROSITE" id="PS51510">
    <property type="entry name" value="PHOSPHAGEN_KINASE_C"/>
    <property type="match status" value="1"/>
</dbReference>
<keyword evidence="4 5" id="KW-0067">ATP-binding</keyword>
<keyword evidence="9" id="KW-1185">Reference proteome</keyword>
<dbReference type="CDD" id="cd07930">
    <property type="entry name" value="bacterial_phosphagen_kinase"/>
    <property type="match status" value="1"/>
</dbReference>
<dbReference type="PROSITE" id="PS00112">
    <property type="entry name" value="PHOSPHAGEN_KINASE"/>
    <property type="match status" value="1"/>
</dbReference>
<dbReference type="InterPro" id="IPR014746">
    <property type="entry name" value="Gln_synth/guanido_kin_cat_dom"/>
</dbReference>
<dbReference type="Proteomes" id="UP000825051">
    <property type="component" value="Chromosome"/>
</dbReference>
<name>A0A8F9XIH6_9BACT</name>
<dbReference type="SUPFAM" id="SSF55931">
    <property type="entry name" value="Glutamine synthetase/guanido kinase"/>
    <property type="match status" value="1"/>
</dbReference>
<feature type="binding site" evidence="5">
    <location>
        <begin position="205"/>
        <end position="210"/>
    </location>
    <ligand>
        <name>ATP</name>
        <dbReference type="ChEBI" id="CHEBI:30616"/>
    </ligand>
</feature>
<dbReference type="Gene3D" id="3.30.590.10">
    <property type="entry name" value="Glutamine synthetase/guanido kinase, catalytic domain"/>
    <property type="match status" value="1"/>
</dbReference>
<dbReference type="Pfam" id="PF00217">
    <property type="entry name" value="ATP-gua_Ptrans"/>
    <property type="match status" value="1"/>
</dbReference>
<evidence type="ECO:0000313" key="8">
    <source>
        <dbReference type="EMBL" id="QYM80410.1"/>
    </source>
</evidence>
<dbReference type="EC" id="2.7.14.1" evidence="8"/>
<dbReference type="PANTHER" id="PTHR11547">
    <property type="entry name" value="ARGININE OR CREATINE KINASE"/>
    <property type="match status" value="1"/>
</dbReference>
<dbReference type="KEGG" id="ole:K0B96_07325"/>
<comment type="similarity">
    <text evidence="5 6">Belongs to the ATP:guanido phosphotransferase family.</text>
</comment>
<evidence type="ECO:0000256" key="3">
    <source>
        <dbReference type="ARBA" id="ARBA00022777"/>
    </source>
</evidence>
<organism evidence="8 9">
    <name type="scientific">Horticoccus luteus</name>
    <dbReference type="NCBI Taxonomy" id="2862869"/>
    <lineage>
        <taxon>Bacteria</taxon>
        <taxon>Pseudomonadati</taxon>
        <taxon>Verrucomicrobiota</taxon>
        <taxon>Opitutia</taxon>
        <taxon>Opitutales</taxon>
        <taxon>Opitutaceae</taxon>
        <taxon>Horticoccus</taxon>
    </lineage>
</organism>
<dbReference type="PANTHER" id="PTHR11547:SF38">
    <property type="entry name" value="ARGININE KINASE 1-RELATED"/>
    <property type="match status" value="1"/>
</dbReference>
<dbReference type="NCBIfam" id="NF002194">
    <property type="entry name" value="PRK01059.1-4"/>
    <property type="match status" value="1"/>
</dbReference>
<evidence type="ECO:0000256" key="2">
    <source>
        <dbReference type="ARBA" id="ARBA00022741"/>
    </source>
</evidence>
<gene>
    <name evidence="8" type="ORF">K0B96_07325</name>
</gene>
<dbReference type="InterPro" id="IPR000749">
    <property type="entry name" value="ATP-guanido_PTrfase"/>
</dbReference>
<feature type="binding site" evidence="5">
    <location>
        <begin position="26"/>
        <end position="30"/>
    </location>
    <ligand>
        <name>ATP</name>
        <dbReference type="ChEBI" id="CHEBI:30616"/>
    </ligand>
</feature>
<feature type="binding site" evidence="5">
    <location>
        <position position="89"/>
    </location>
    <ligand>
        <name>ATP</name>
        <dbReference type="ChEBI" id="CHEBI:30616"/>
    </ligand>
</feature>
<evidence type="ECO:0000259" key="7">
    <source>
        <dbReference type="PROSITE" id="PS51510"/>
    </source>
</evidence>
<dbReference type="InterPro" id="IPR022414">
    <property type="entry name" value="ATP-guanido_PTrfase_cat"/>
</dbReference>
<evidence type="ECO:0000313" key="9">
    <source>
        <dbReference type="Proteomes" id="UP000825051"/>
    </source>
</evidence>
<sequence length="363" mass="39674">MDIATLIDSPSELTDSAGSKTAIVLMTRVRLARNLDRRSFPGWANEQDKAAILETCRAAVASAPAMRRGLNVALADLSDLERQILVERHLISRELSGAKSGAGLVVSRDQAVAVMINEEDHLRIQVLRSGLQLKRAWNTINDLDSNLEERLDFAYSPTLGYLTACPTNLGTAMRASAMMHLPALVIAGQMEKVVRAVNQLGMVVRGLFGEGSDASGSIFQISNQTTLGEAEEEIIKRLGSVLQSIIDHEVNAREKLIESDAGKLFDKIGRAYGILQNSHMLSSSEAMNLLSLVRLGADLGVFPAEQRSIIDRLLIEAQPGHLQHAQRGECDPSQRDLLRAARLRTEFANFGRPEFSPSRNGNN</sequence>
<dbReference type="GO" id="GO:0046314">
    <property type="term" value="P:phosphocreatine biosynthetic process"/>
    <property type="evidence" value="ECO:0007669"/>
    <property type="project" value="InterPro"/>
</dbReference>
<evidence type="ECO:0000256" key="6">
    <source>
        <dbReference type="RuleBase" id="RU000505"/>
    </source>
</evidence>
<dbReference type="GO" id="GO:1990424">
    <property type="term" value="F:protein arginine kinase activity"/>
    <property type="evidence" value="ECO:0007669"/>
    <property type="project" value="UniProtKB-EC"/>
</dbReference>
<feature type="binding site" evidence="5">
    <location>
        <position position="123"/>
    </location>
    <ligand>
        <name>ATP</name>
        <dbReference type="ChEBI" id="CHEBI:30616"/>
    </ligand>
</feature>
<accession>A0A8F9XIH6</accession>
<dbReference type="GO" id="GO:0005524">
    <property type="term" value="F:ATP binding"/>
    <property type="evidence" value="ECO:0007669"/>
    <property type="project" value="UniProtKB-UniRule"/>
</dbReference>
<feature type="domain" description="Phosphagen kinase C-terminal" evidence="7">
    <location>
        <begin position="23"/>
        <end position="252"/>
    </location>
</feature>
<dbReference type="GO" id="GO:0004111">
    <property type="term" value="F:creatine kinase activity"/>
    <property type="evidence" value="ECO:0007669"/>
    <property type="project" value="InterPro"/>
</dbReference>
<reference evidence="8" key="1">
    <citation type="submission" date="2021-08" db="EMBL/GenBank/DDBJ databases">
        <title>Genome of a novel bacterium of the phylum Verrucomicrobia, Oleiharenicola sp. KSB-15.</title>
        <authorList>
            <person name="Chung J.-H."/>
            <person name="Ahn J.-H."/>
            <person name="Yoon Y."/>
            <person name="Kim D.-Y."/>
            <person name="An S.-H."/>
            <person name="Park I."/>
            <person name="Yeon J."/>
        </authorList>
    </citation>
    <scope>NUCLEOTIDE SEQUENCE</scope>
    <source>
        <strain evidence="8">KSB-15</strain>
    </source>
</reference>
<dbReference type="InterPro" id="IPR023660">
    <property type="entry name" value="Arg_Kinase"/>
</dbReference>
<dbReference type="AlphaFoldDB" id="A0A8F9XIH6"/>
<dbReference type="InterPro" id="IPR022415">
    <property type="entry name" value="ATP-guanido_PTrfase_AS"/>
</dbReference>
<proteinExistence type="inferred from homology"/>